<accession>A0ABU4FXA4</accession>
<evidence type="ECO:0000256" key="1">
    <source>
        <dbReference type="SAM" id="Phobius"/>
    </source>
</evidence>
<keyword evidence="1" id="KW-0812">Transmembrane</keyword>
<proteinExistence type="predicted"/>
<reference evidence="2 3" key="1">
    <citation type="submission" date="2023-06" db="EMBL/GenBank/DDBJ databases">
        <title>Sporosarcina sp. nov., isolated from Korean traditional fermented seafood 'Jeotgal'.</title>
        <authorList>
            <person name="Yang A.-I."/>
            <person name="Shin N.-R."/>
        </authorList>
    </citation>
    <scope>NUCLEOTIDE SEQUENCE [LARGE SCALE GENOMIC DNA]</scope>
    <source>
        <strain evidence="2 3">KCTC3840</strain>
    </source>
</reference>
<feature type="transmembrane region" description="Helical" evidence="1">
    <location>
        <begin position="118"/>
        <end position="144"/>
    </location>
</feature>
<dbReference type="EMBL" id="JAUBDH010000001">
    <property type="protein sequence ID" value="MDW0108713.1"/>
    <property type="molecule type" value="Genomic_DNA"/>
</dbReference>
<evidence type="ECO:0000313" key="2">
    <source>
        <dbReference type="EMBL" id="MDW0108713.1"/>
    </source>
</evidence>
<evidence type="ECO:0000313" key="3">
    <source>
        <dbReference type="Proteomes" id="UP001280629"/>
    </source>
</evidence>
<keyword evidence="3" id="KW-1185">Reference proteome</keyword>
<name>A0ABU4FXA4_9BACL</name>
<sequence>MRFLSKQFKAPSGHFHTTAAKLQNSVLSIILFIILTAIALYRLSLEPGVPALQLVSYFSIFFLLLFVINIIANISTARLFSEPETLSELTRKLGGFYAIPIALSFASFLLTFTQSYPLASILLSISLIIAFILIPLFTITLILIHHQKSIDGFHGILFYLSMTVVGGILLIVFFEDTPIRIVLRFLTFHYS</sequence>
<keyword evidence="1" id="KW-1133">Transmembrane helix</keyword>
<protein>
    <submittedName>
        <fullName evidence="2">Uncharacterized protein</fullName>
    </submittedName>
</protein>
<gene>
    <name evidence="2" type="ORF">QT716_01475</name>
</gene>
<feature type="transmembrane region" description="Helical" evidence="1">
    <location>
        <begin position="93"/>
        <end position="112"/>
    </location>
</feature>
<feature type="transmembrane region" description="Helical" evidence="1">
    <location>
        <begin position="51"/>
        <end position="72"/>
    </location>
</feature>
<feature type="transmembrane region" description="Helical" evidence="1">
    <location>
        <begin position="156"/>
        <end position="174"/>
    </location>
</feature>
<dbReference type="Proteomes" id="UP001280629">
    <property type="component" value="Unassembled WGS sequence"/>
</dbReference>
<feature type="transmembrane region" description="Helical" evidence="1">
    <location>
        <begin position="26"/>
        <end position="45"/>
    </location>
</feature>
<organism evidence="2 3">
    <name type="scientific">Sporosarcina aquimarina</name>
    <dbReference type="NCBI Taxonomy" id="114975"/>
    <lineage>
        <taxon>Bacteria</taxon>
        <taxon>Bacillati</taxon>
        <taxon>Bacillota</taxon>
        <taxon>Bacilli</taxon>
        <taxon>Bacillales</taxon>
        <taxon>Caryophanaceae</taxon>
        <taxon>Sporosarcina</taxon>
    </lineage>
</organism>
<keyword evidence="1" id="KW-0472">Membrane</keyword>
<comment type="caution">
    <text evidence="2">The sequence shown here is derived from an EMBL/GenBank/DDBJ whole genome shotgun (WGS) entry which is preliminary data.</text>
</comment>